<comment type="subcellular location">
    <subcellularLocation>
        <location evidence="1">Cell membrane</location>
        <topology evidence="1">Multi-pass membrane protein</topology>
    </subcellularLocation>
</comment>
<dbReference type="OrthoDB" id="9806889at2"/>
<evidence type="ECO:0000256" key="5">
    <source>
        <dbReference type="ARBA" id="ARBA00023136"/>
    </source>
</evidence>
<dbReference type="AlphaFoldDB" id="A0A432V854"/>
<feature type="transmembrane region" description="Helical" evidence="6">
    <location>
        <begin position="122"/>
        <end position="141"/>
    </location>
</feature>
<feature type="domain" description="EamA" evidence="7">
    <location>
        <begin position="153"/>
        <end position="286"/>
    </location>
</feature>
<protein>
    <submittedName>
        <fullName evidence="8">DMT family transporter</fullName>
    </submittedName>
</protein>
<dbReference type="Proteomes" id="UP000281647">
    <property type="component" value="Unassembled WGS sequence"/>
</dbReference>
<keyword evidence="4 6" id="KW-1133">Transmembrane helix</keyword>
<dbReference type="InterPro" id="IPR037185">
    <property type="entry name" value="EmrE-like"/>
</dbReference>
<keyword evidence="9" id="KW-1185">Reference proteome</keyword>
<feature type="transmembrane region" description="Helical" evidence="6">
    <location>
        <begin position="96"/>
        <end position="115"/>
    </location>
</feature>
<feature type="transmembrane region" description="Helical" evidence="6">
    <location>
        <begin position="183"/>
        <end position="201"/>
    </location>
</feature>
<feature type="transmembrane region" description="Helical" evidence="6">
    <location>
        <begin position="38"/>
        <end position="56"/>
    </location>
</feature>
<dbReference type="PANTHER" id="PTHR32322:SF18">
    <property type="entry name" value="S-ADENOSYLMETHIONINE_S-ADENOSYLHOMOCYSTEINE TRANSPORTER"/>
    <property type="match status" value="1"/>
</dbReference>
<sequence length="309" mass="33365">MHRTAYVILLLTMLFWAGNVIAGKLAVGHVSPMFLAMARWGLALPVLLALGSGHLPKDMKLLRRHLPYLLLMGTLGFTAYSVAMYCALLYTSAINISIEQGGMPLLVFVASFVLFRTRVGVAQVAGFTLSFAGVMLTALHGDFRRLFALDMNFGDALMLVAVVSYGLYTAALRLKPKLHWSSLMAALCFGGFISAVPFAVAEAALGSMILPDWQGWVIIGFVVLFPSILSQILYIRAVEMIGANRAGLFVNFMPLWGALLAVLILGEAVHLYHGVALAMVLGGIMIAEYGGHRMATREASTTGPEADIR</sequence>
<evidence type="ECO:0000256" key="1">
    <source>
        <dbReference type="ARBA" id="ARBA00004651"/>
    </source>
</evidence>
<dbReference type="Pfam" id="PF00892">
    <property type="entry name" value="EamA"/>
    <property type="match status" value="2"/>
</dbReference>
<organism evidence="8 9">
    <name type="scientific">Borborobacter arsenicus</name>
    <dbReference type="NCBI Taxonomy" id="1851146"/>
    <lineage>
        <taxon>Bacteria</taxon>
        <taxon>Pseudomonadati</taxon>
        <taxon>Pseudomonadota</taxon>
        <taxon>Alphaproteobacteria</taxon>
        <taxon>Hyphomicrobiales</taxon>
        <taxon>Phyllobacteriaceae</taxon>
        <taxon>Borborobacter</taxon>
    </lineage>
</organism>
<keyword evidence="5 6" id="KW-0472">Membrane</keyword>
<dbReference type="EMBL" id="RKST01000006">
    <property type="protein sequence ID" value="RUM98372.1"/>
    <property type="molecule type" value="Genomic_DNA"/>
</dbReference>
<feature type="transmembrane region" description="Helical" evidence="6">
    <location>
        <begin position="246"/>
        <end position="265"/>
    </location>
</feature>
<evidence type="ECO:0000256" key="4">
    <source>
        <dbReference type="ARBA" id="ARBA00022989"/>
    </source>
</evidence>
<evidence type="ECO:0000313" key="8">
    <source>
        <dbReference type="EMBL" id="RUM98372.1"/>
    </source>
</evidence>
<dbReference type="GO" id="GO:0005886">
    <property type="term" value="C:plasma membrane"/>
    <property type="evidence" value="ECO:0007669"/>
    <property type="project" value="UniProtKB-SubCell"/>
</dbReference>
<dbReference type="PANTHER" id="PTHR32322">
    <property type="entry name" value="INNER MEMBRANE TRANSPORTER"/>
    <property type="match status" value="1"/>
</dbReference>
<keyword evidence="3 6" id="KW-0812">Transmembrane</keyword>
<dbReference type="InterPro" id="IPR000620">
    <property type="entry name" value="EamA_dom"/>
</dbReference>
<evidence type="ECO:0000259" key="7">
    <source>
        <dbReference type="Pfam" id="PF00892"/>
    </source>
</evidence>
<reference evidence="8 9" key="1">
    <citation type="submission" date="2018-11" db="EMBL/GenBank/DDBJ databases">
        <title>Pseudaminobacter arsenicus sp. nov., an arsenic-resistant bacterium isolated from arsenic-rich aquifers.</title>
        <authorList>
            <person name="Mu Y."/>
        </authorList>
    </citation>
    <scope>NUCLEOTIDE SEQUENCE [LARGE SCALE GENOMIC DNA]</scope>
    <source>
        <strain evidence="8 9">CB3</strain>
    </source>
</reference>
<dbReference type="RefSeq" id="WP_128626225.1">
    <property type="nucleotide sequence ID" value="NZ_RKST01000006.1"/>
</dbReference>
<feature type="domain" description="EamA" evidence="7">
    <location>
        <begin position="5"/>
        <end position="137"/>
    </location>
</feature>
<feature type="transmembrane region" description="Helical" evidence="6">
    <location>
        <begin position="153"/>
        <end position="171"/>
    </location>
</feature>
<proteinExistence type="predicted"/>
<feature type="transmembrane region" description="Helical" evidence="6">
    <location>
        <begin position="213"/>
        <end position="234"/>
    </location>
</feature>
<accession>A0A432V854</accession>
<evidence type="ECO:0000256" key="2">
    <source>
        <dbReference type="ARBA" id="ARBA00022475"/>
    </source>
</evidence>
<feature type="transmembrane region" description="Helical" evidence="6">
    <location>
        <begin position="271"/>
        <end position="290"/>
    </location>
</feature>
<comment type="caution">
    <text evidence="8">The sequence shown here is derived from an EMBL/GenBank/DDBJ whole genome shotgun (WGS) entry which is preliminary data.</text>
</comment>
<gene>
    <name evidence="8" type="ORF">EET67_06955</name>
</gene>
<dbReference type="InterPro" id="IPR050638">
    <property type="entry name" value="AA-Vitamin_Transporters"/>
</dbReference>
<evidence type="ECO:0000256" key="3">
    <source>
        <dbReference type="ARBA" id="ARBA00022692"/>
    </source>
</evidence>
<evidence type="ECO:0000313" key="9">
    <source>
        <dbReference type="Proteomes" id="UP000281647"/>
    </source>
</evidence>
<keyword evidence="2" id="KW-1003">Cell membrane</keyword>
<evidence type="ECO:0000256" key="6">
    <source>
        <dbReference type="SAM" id="Phobius"/>
    </source>
</evidence>
<dbReference type="SUPFAM" id="SSF103481">
    <property type="entry name" value="Multidrug resistance efflux transporter EmrE"/>
    <property type="match status" value="2"/>
</dbReference>
<feature type="transmembrane region" description="Helical" evidence="6">
    <location>
        <begin position="68"/>
        <end position="90"/>
    </location>
</feature>
<name>A0A432V854_9HYPH</name>